<accession>A0A162VLP0</accession>
<dbReference type="EMBL" id="JYNV01000326">
    <property type="protein sequence ID" value="KZM18526.1"/>
    <property type="molecule type" value="Genomic_DNA"/>
</dbReference>
<evidence type="ECO:0000313" key="3">
    <source>
        <dbReference type="Proteomes" id="UP000076837"/>
    </source>
</evidence>
<protein>
    <submittedName>
        <fullName evidence="2">Uncharacterized protein</fullName>
    </submittedName>
</protein>
<organism evidence="2 3">
    <name type="scientific">Didymella rabiei</name>
    <name type="common">Chickpea ascochyta blight fungus</name>
    <name type="synonym">Mycosphaerella rabiei</name>
    <dbReference type="NCBI Taxonomy" id="5454"/>
    <lineage>
        <taxon>Eukaryota</taxon>
        <taxon>Fungi</taxon>
        <taxon>Dikarya</taxon>
        <taxon>Ascomycota</taxon>
        <taxon>Pezizomycotina</taxon>
        <taxon>Dothideomycetes</taxon>
        <taxon>Pleosporomycetidae</taxon>
        <taxon>Pleosporales</taxon>
        <taxon>Pleosporineae</taxon>
        <taxon>Didymellaceae</taxon>
        <taxon>Ascochyta</taxon>
    </lineage>
</organism>
<evidence type="ECO:0000313" key="2">
    <source>
        <dbReference type="EMBL" id="KZM18526.1"/>
    </source>
</evidence>
<sequence>MGNENQSSLSREATHPLRSSAPSPTHLSSLEMDGITAPKSETAAPQDGQQTPKQPQHNRIASDDTERPASAQRIHDDSEEHSDIEVEPESSEIEDTDPAMQIAGFDWNGLHERYHAAIDGCSQEEAALMEEWSNLMKFFRVWAESGHAHETNRTFQRLQTRTKFVQNEEQKLEDKRNHYINVVRAFESALNLLKAPDLCG</sequence>
<name>A0A162VLP0_DIDRA</name>
<reference evidence="2 3" key="1">
    <citation type="journal article" date="2016" name="Sci. Rep.">
        <title>Draft genome sequencing and secretome analysis of fungal phytopathogen Ascochyta rabiei provides insight into the necrotrophic effector repertoire.</title>
        <authorList>
            <person name="Verma S."/>
            <person name="Gazara R.K."/>
            <person name="Nizam S."/>
            <person name="Parween S."/>
            <person name="Chattopadhyay D."/>
            <person name="Verma P.K."/>
        </authorList>
    </citation>
    <scope>NUCLEOTIDE SEQUENCE [LARGE SCALE GENOMIC DNA]</scope>
    <source>
        <strain evidence="2 3">ArDII</strain>
    </source>
</reference>
<feature type="compositionally biased region" description="Acidic residues" evidence="1">
    <location>
        <begin position="85"/>
        <end position="97"/>
    </location>
</feature>
<proteinExistence type="predicted"/>
<evidence type="ECO:0000256" key="1">
    <source>
        <dbReference type="SAM" id="MobiDB-lite"/>
    </source>
</evidence>
<feature type="compositionally biased region" description="Polar residues" evidence="1">
    <location>
        <begin position="47"/>
        <end position="59"/>
    </location>
</feature>
<feature type="region of interest" description="Disordered" evidence="1">
    <location>
        <begin position="1"/>
        <end position="98"/>
    </location>
</feature>
<keyword evidence="3" id="KW-1185">Reference proteome</keyword>
<comment type="caution">
    <text evidence="2">The sequence shown here is derived from an EMBL/GenBank/DDBJ whole genome shotgun (WGS) entry which is preliminary data.</text>
</comment>
<dbReference type="Proteomes" id="UP000076837">
    <property type="component" value="Unassembled WGS sequence"/>
</dbReference>
<feature type="compositionally biased region" description="Polar residues" evidence="1">
    <location>
        <begin position="1"/>
        <end position="11"/>
    </location>
</feature>
<dbReference type="AlphaFoldDB" id="A0A162VLP0"/>
<gene>
    <name evidence="2" type="ORF">ST47_g10293</name>
</gene>
<feature type="compositionally biased region" description="Basic and acidic residues" evidence="1">
    <location>
        <begin position="60"/>
        <end position="84"/>
    </location>
</feature>
<dbReference type="OrthoDB" id="5335351at2759"/>
<dbReference type="STRING" id="5454.A0A162VLP0"/>